<name>A0A1I4LPP6_9HYPH</name>
<dbReference type="AlphaFoldDB" id="A0A1I4LPP6"/>
<accession>A0A1I4LPP6</accession>
<sequence length="121" mass="13388">MVRAYFYIRLDGAYLAAPTAQDITDMDAARTAARTIVRGLMRQHGGDPRLLDAALVIADEAGTTLLEMSFLEALYLPVEPVNDPNRRRPIPREFGAVRTSRMLLSAAMAPIRRFAAARATR</sequence>
<evidence type="ECO:0000313" key="2">
    <source>
        <dbReference type="EMBL" id="SFL92793.1"/>
    </source>
</evidence>
<evidence type="ECO:0000313" key="3">
    <source>
        <dbReference type="Proteomes" id="UP000199048"/>
    </source>
</evidence>
<keyword evidence="3" id="KW-1185">Reference proteome</keyword>
<organism evidence="2 3">
    <name type="scientific">Methylobacterium pseudosasicola</name>
    <dbReference type="NCBI Taxonomy" id="582667"/>
    <lineage>
        <taxon>Bacteria</taxon>
        <taxon>Pseudomonadati</taxon>
        <taxon>Pseudomonadota</taxon>
        <taxon>Alphaproteobacteria</taxon>
        <taxon>Hyphomicrobiales</taxon>
        <taxon>Methylobacteriaceae</taxon>
        <taxon>Methylobacterium</taxon>
    </lineage>
</organism>
<evidence type="ECO:0000259" key="1">
    <source>
        <dbReference type="Pfam" id="PF21834"/>
    </source>
</evidence>
<dbReference type="InterPro" id="IPR054189">
    <property type="entry name" value="DUF6894"/>
</dbReference>
<dbReference type="EMBL" id="FOTK01000014">
    <property type="protein sequence ID" value="SFL92793.1"/>
    <property type="molecule type" value="Genomic_DNA"/>
</dbReference>
<dbReference type="Pfam" id="PF21834">
    <property type="entry name" value="DUF6894"/>
    <property type="match status" value="1"/>
</dbReference>
<dbReference type="STRING" id="582667.SAMN05192568_101434"/>
<protein>
    <recommendedName>
        <fullName evidence="1">DUF6894 domain-containing protein</fullName>
    </recommendedName>
</protein>
<dbReference type="OrthoDB" id="8004488at2"/>
<reference evidence="3" key="1">
    <citation type="submission" date="2016-10" db="EMBL/GenBank/DDBJ databases">
        <authorList>
            <person name="Varghese N."/>
            <person name="Submissions S."/>
        </authorList>
    </citation>
    <scope>NUCLEOTIDE SEQUENCE [LARGE SCALE GENOMIC DNA]</scope>
    <source>
        <strain evidence="3">BL36</strain>
    </source>
</reference>
<gene>
    <name evidence="2" type="ORF">SAMN05192568_101434</name>
</gene>
<feature type="domain" description="DUF6894" evidence="1">
    <location>
        <begin position="5"/>
        <end position="70"/>
    </location>
</feature>
<dbReference type="Proteomes" id="UP000199048">
    <property type="component" value="Unassembled WGS sequence"/>
</dbReference>
<dbReference type="RefSeq" id="WP_092041910.1">
    <property type="nucleotide sequence ID" value="NZ_FOTK01000014.1"/>
</dbReference>
<proteinExistence type="predicted"/>